<evidence type="ECO:0000313" key="4">
    <source>
        <dbReference type="EMBL" id="QIW95956.1"/>
    </source>
</evidence>
<reference evidence="4 5" key="1">
    <citation type="journal article" date="2016" name="Sci. Rep.">
        <title>Peltaster fructicola genome reveals evolution from an invasive phytopathogen to an ectophytic parasite.</title>
        <authorList>
            <person name="Xu C."/>
            <person name="Chen H."/>
            <person name="Gleason M.L."/>
            <person name="Xu J.R."/>
            <person name="Liu H."/>
            <person name="Zhang R."/>
            <person name="Sun G."/>
        </authorList>
    </citation>
    <scope>NUCLEOTIDE SEQUENCE [LARGE SCALE GENOMIC DNA]</scope>
    <source>
        <strain evidence="4 5">LNHT1506</strain>
    </source>
</reference>
<accession>A0A6H0XMI1</accession>
<keyword evidence="1" id="KW-0863">Zinc-finger</keyword>
<dbReference type="AlphaFoldDB" id="A0A6H0XMI1"/>
<organism evidence="4 5">
    <name type="scientific">Peltaster fructicola</name>
    <dbReference type="NCBI Taxonomy" id="286661"/>
    <lineage>
        <taxon>Eukaryota</taxon>
        <taxon>Fungi</taxon>
        <taxon>Dikarya</taxon>
        <taxon>Ascomycota</taxon>
        <taxon>Pezizomycotina</taxon>
        <taxon>Dothideomycetes</taxon>
        <taxon>Dothideomycetes incertae sedis</taxon>
        <taxon>Peltaster</taxon>
    </lineage>
</organism>
<evidence type="ECO:0000256" key="1">
    <source>
        <dbReference type="PROSITE-ProRule" id="PRU00042"/>
    </source>
</evidence>
<name>A0A6H0XMI1_9PEZI</name>
<dbReference type="Proteomes" id="UP000503462">
    <property type="component" value="Chromosome 1"/>
</dbReference>
<keyword evidence="1" id="KW-0862">Zinc</keyword>
<feature type="compositionally biased region" description="Basic residues" evidence="2">
    <location>
        <begin position="369"/>
        <end position="378"/>
    </location>
</feature>
<feature type="region of interest" description="Disordered" evidence="2">
    <location>
        <begin position="362"/>
        <end position="399"/>
    </location>
</feature>
<keyword evidence="5" id="KW-1185">Reference proteome</keyword>
<evidence type="ECO:0000259" key="3">
    <source>
        <dbReference type="PROSITE" id="PS50157"/>
    </source>
</evidence>
<dbReference type="Gene3D" id="3.30.160.60">
    <property type="entry name" value="Classic Zinc Finger"/>
    <property type="match status" value="1"/>
</dbReference>
<proteinExistence type="predicted"/>
<dbReference type="InterPro" id="IPR013087">
    <property type="entry name" value="Znf_C2H2_type"/>
</dbReference>
<evidence type="ECO:0000256" key="2">
    <source>
        <dbReference type="SAM" id="MobiDB-lite"/>
    </source>
</evidence>
<sequence>MNEIPAVEADWGMEGLFGDFGDFDNGVGDDVSIGDWLLAGDEGQSGAPRWVQDAQQEAGWLMVAAEDNGRPEGLGMQENLVPAVEDQGRYNVDGFLGLDDIFTFGGRETEPSLVAFSPQLSSGNPAAPSVTVNGQRSLLVLPLRGLAFDQPAAVERYINPALLELNNAPGAEVQRYIDPALLELYSAPGASSVDDALEESTFVVPALEHANAPGASSVDDTPEESSSAVPAKRGRGRPKLADHEKKKPTQYWCRFGCEKKGPHTSSEGLIVHMCIEHQLFPPGRGNFACEGCGKLFNRQRDLKSHLRGDNKQWLHEHDRTLPKFNHPAPTTREELADTFAMKEHGPVSNRLIVGRENLPGRAEDLCKPLKGKGKGKKRTASEREEMEASADALGTASSNSQTTSLFAASSAATTSASSSAASSFVASASSALTGTTTTMDFGESLAASTFLPPTHSAATGLSTNVDFGEYSGMAYSLLDYIAHH</sequence>
<feature type="domain" description="C2H2-type" evidence="3">
    <location>
        <begin position="287"/>
        <end position="320"/>
    </location>
</feature>
<evidence type="ECO:0000313" key="5">
    <source>
        <dbReference type="Proteomes" id="UP000503462"/>
    </source>
</evidence>
<gene>
    <name evidence="4" type="ORF">AMS68_001474</name>
</gene>
<dbReference type="InterPro" id="IPR036236">
    <property type="entry name" value="Znf_C2H2_sf"/>
</dbReference>
<dbReference type="PROSITE" id="PS50157">
    <property type="entry name" value="ZINC_FINGER_C2H2_2"/>
    <property type="match status" value="1"/>
</dbReference>
<protein>
    <recommendedName>
        <fullName evidence="3">C2H2-type domain-containing protein</fullName>
    </recommendedName>
</protein>
<feature type="region of interest" description="Disordered" evidence="2">
    <location>
        <begin position="212"/>
        <end position="243"/>
    </location>
</feature>
<dbReference type="GO" id="GO:0008270">
    <property type="term" value="F:zinc ion binding"/>
    <property type="evidence" value="ECO:0007669"/>
    <property type="project" value="UniProtKB-KW"/>
</dbReference>
<dbReference type="EMBL" id="CP051139">
    <property type="protein sequence ID" value="QIW95956.1"/>
    <property type="molecule type" value="Genomic_DNA"/>
</dbReference>
<keyword evidence="1" id="KW-0479">Metal-binding</keyword>
<dbReference type="SUPFAM" id="SSF57667">
    <property type="entry name" value="beta-beta-alpha zinc fingers"/>
    <property type="match status" value="1"/>
</dbReference>